<keyword evidence="2" id="KW-1185">Reference proteome</keyword>
<evidence type="ECO:0000313" key="1">
    <source>
        <dbReference type="Ensembl" id="ENSCMUP00000021727.1"/>
    </source>
</evidence>
<evidence type="ECO:0000313" key="2">
    <source>
        <dbReference type="Proteomes" id="UP000694553"/>
    </source>
</evidence>
<organism evidence="1 2">
    <name type="scientific">Corvus moneduloides</name>
    <name type="common">New Caledonian crow</name>
    <dbReference type="NCBI Taxonomy" id="1196302"/>
    <lineage>
        <taxon>Eukaryota</taxon>
        <taxon>Metazoa</taxon>
        <taxon>Chordata</taxon>
        <taxon>Craniata</taxon>
        <taxon>Vertebrata</taxon>
        <taxon>Euteleostomi</taxon>
        <taxon>Archelosauria</taxon>
        <taxon>Archosauria</taxon>
        <taxon>Dinosauria</taxon>
        <taxon>Saurischia</taxon>
        <taxon>Theropoda</taxon>
        <taxon>Coelurosauria</taxon>
        <taxon>Aves</taxon>
        <taxon>Neognathae</taxon>
        <taxon>Neoaves</taxon>
        <taxon>Telluraves</taxon>
        <taxon>Australaves</taxon>
        <taxon>Passeriformes</taxon>
        <taxon>Corvoidea</taxon>
        <taxon>Corvidae</taxon>
        <taxon>Corvus</taxon>
    </lineage>
</organism>
<reference evidence="1" key="3">
    <citation type="submission" date="2025-09" db="UniProtKB">
        <authorList>
            <consortium name="Ensembl"/>
        </authorList>
    </citation>
    <scope>IDENTIFICATION</scope>
</reference>
<reference evidence="1" key="2">
    <citation type="submission" date="2025-08" db="UniProtKB">
        <authorList>
            <consortium name="Ensembl"/>
        </authorList>
    </citation>
    <scope>IDENTIFICATION</scope>
</reference>
<sequence>HHSEQFPSIHPSLLGYSSAHPSLAPAIHFPNVSYFPSAVFPCAAVPLPSVLAEAHGSAVCQWSTQPGHGDQTQLLLEWEGTFGNLVGGTINTFINVLTDQGVPSVCSPCRSHIGVSTQRRSYVVCILISTCPANKSASVEPH</sequence>
<proteinExistence type="predicted"/>
<dbReference type="Ensembl" id="ENSCMUT00000023327.2">
    <property type="protein sequence ID" value="ENSCMUP00000021727.1"/>
    <property type="gene ID" value="ENSCMUG00000013377.2"/>
</dbReference>
<accession>A0A8C3EIY8</accession>
<reference evidence="2" key="1">
    <citation type="submission" date="2019-10" db="EMBL/GenBank/DDBJ databases">
        <title>Corvus moneduloides (New Caledonian crow) genome, bCorMon1, primary haplotype.</title>
        <authorList>
            <person name="Rutz C."/>
            <person name="Fungtammasan C."/>
            <person name="Mountcastle J."/>
            <person name="Formenti G."/>
            <person name="Chow W."/>
            <person name="Howe K."/>
            <person name="Steele M.P."/>
            <person name="Fernandes J."/>
            <person name="Gilbert M.T.P."/>
            <person name="Fedrigo O."/>
            <person name="Jarvis E.D."/>
            <person name="Gemmell N."/>
        </authorList>
    </citation>
    <scope>NUCLEOTIDE SEQUENCE [LARGE SCALE GENOMIC DNA]</scope>
</reference>
<dbReference type="Proteomes" id="UP000694553">
    <property type="component" value="Unassembled WGS sequence"/>
</dbReference>
<dbReference type="AlphaFoldDB" id="A0A8C3EIY8"/>
<protein>
    <submittedName>
        <fullName evidence="1">Uncharacterized protein</fullName>
    </submittedName>
</protein>
<name>A0A8C3EIY8_CORMO</name>